<dbReference type="RefSeq" id="WP_163289822.1">
    <property type="nucleotide sequence ID" value="NZ_JAAGWY010000002.1"/>
</dbReference>
<feature type="coiled-coil region" evidence="1">
    <location>
        <begin position="58"/>
        <end position="115"/>
    </location>
</feature>
<evidence type="ECO:0000313" key="4">
    <source>
        <dbReference type="Proteomes" id="UP000474967"/>
    </source>
</evidence>
<feature type="domain" description="CT398-like coiled coil hairpin" evidence="2">
    <location>
        <begin position="14"/>
        <end position="192"/>
    </location>
</feature>
<gene>
    <name evidence="3" type="ORF">G3T36_11010</name>
</gene>
<protein>
    <recommendedName>
        <fullName evidence="2">CT398-like coiled coil hairpin domain-containing protein</fullName>
    </recommendedName>
</protein>
<name>A0A6L9XY90_9MICO</name>
<dbReference type="Proteomes" id="UP000474967">
    <property type="component" value="Unassembled WGS sequence"/>
</dbReference>
<keyword evidence="4" id="KW-1185">Reference proteome</keyword>
<organism evidence="3 4">
    <name type="scientific">Leifsonia tongyongensis</name>
    <dbReference type="NCBI Taxonomy" id="1268043"/>
    <lineage>
        <taxon>Bacteria</taxon>
        <taxon>Bacillati</taxon>
        <taxon>Actinomycetota</taxon>
        <taxon>Actinomycetes</taxon>
        <taxon>Micrococcales</taxon>
        <taxon>Microbacteriaceae</taxon>
        <taxon>Leifsonia</taxon>
    </lineage>
</organism>
<accession>A0A6L9XY90</accession>
<dbReference type="EMBL" id="JAAGWY010000002">
    <property type="protein sequence ID" value="NEN06402.1"/>
    <property type="molecule type" value="Genomic_DNA"/>
</dbReference>
<sequence>MKASPADQNELLRLQTADTRLQQLQHAEANLPQTAELAALAPDVDAIRSRWIARTGELDDARTELKRAESDVEVVEARIARDSGRLQHTSSVKDVQALETELTALRRRRSDLEEIELTVMERIEELETLVNDIDEERTVLGGRVDALEAARAEEKGKLDAQREALAKDRAAIAGALPADLVELYEKQRARYGIGAALLVRGVSMGSNVKLNESDLAVIRRAAPDDVVLCPDSSAILIRNEESGL</sequence>
<reference evidence="3 4" key="1">
    <citation type="journal article" date="2014" name="J. Microbiol.">
        <title>Diaminobutyricibacter tongyongensis gen. nov., sp. nov. and Homoserinibacter gongjuensis gen. nov., sp. nov. belong to the family Microbacteriaceae.</title>
        <authorList>
            <person name="Kim S.J."/>
            <person name="Ahn J.H."/>
            <person name="Weon H.Y."/>
            <person name="Hamada M."/>
            <person name="Suzuki K."/>
            <person name="Kwon S.W."/>
        </authorList>
    </citation>
    <scope>NUCLEOTIDE SEQUENCE [LARGE SCALE GENOMIC DNA]</scope>
    <source>
        <strain evidence="3 4">NBRC 108724</strain>
    </source>
</reference>
<dbReference type="AlphaFoldDB" id="A0A6L9XY90"/>
<keyword evidence="1" id="KW-0175">Coiled coil</keyword>
<dbReference type="Gene3D" id="1.10.287.1490">
    <property type="match status" value="1"/>
</dbReference>
<dbReference type="Pfam" id="PF24481">
    <property type="entry name" value="CT398_CC"/>
    <property type="match status" value="1"/>
</dbReference>
<evidence type="ECO:0000259" key="2">
    <source>
        <dbReference type="Pfam" id="PF24481"/>
    </source>
</evidence>
<comment type="caution">
    <text evidence="3">The sequence shown here is derived from an EMBL/GenBank/DDBJ whole genome shotgun (WGS) entry which is preliminary data.</text>
</comment>
<evidence type="ECO:0000313" key="3">
    <source>
        <dbReference type="EMBL" id="NEN06402.1"/>
    </source>
</evidence>
<evidence type="ECO:0000256" key="1">
    <source>
        <dbReference type="SAM" id="Coils"/>
    </source>
</evidence>
<proteinExistence type="predicted"/>
<dbReference type="InterPro" id="IPR056003">
    <property type="entry name" value="CT398_CC_hairpin"/>
</dbReference>